<accession>A0ABU1TIX3</accession>
<evidence type="ECO:0000313" key="1">
    <source>
        <dbReference type="EMBL" id="MDR6944790.1"/>
    </source>
</evidence>
<comment type="caution">
    <text evidence="1">The sequence shown here is derived from an EMBL/GenBank/DDBJ whole genome shotgun (WGS) entry which is preliminary data.</text>
</comment>
<name>A0ABU1TIX3_9SPHI</name>
<organism evidence="1 2">
    <name type="scientific">Mucilaginibacter pocheonensis</name>
    <dbReference type="NCBI Taxonomy" id="398050"/>
    <lineage>
        <taxon>Bacteria</taxon>
        <taxon>Pseudomonadati</taxon>
        <taxon>Bacteroidota</taxon>
        <taxon>Sphingobacteriia</taxon>
        <taxon>Sphingobacteriales</taxon>
        <taxon>Sphingobacteriaceae</taxon>
        <taxon>Mucilaginibacter</taxon>
    </lineage>
</organism>
<gene>
    <name evidence="1" type="ORF">J2W55_004650</name>
</gene>
<evidence type="ECO:0000313" key="2">
    <source>
        <dbReference type="Proteomes" id="UP001247620"/>
    </source>
</evidence>
<dbReference type="EMBL" id="JAVDUU010000004">
    <property type="protein sequence ID" value="MDR6944790.1"/>
    <property type="molecule type" value="Genomic_DNA"/>
</dbReference>
<protein>
    <submittedName>
        <fullName evidence="1">Uncharacterized protein</fullName>
    </submittedName>
</protein>
<reference evidence="1 2" key="1">
    <citation type="submission" date="2023-07" db="EMBL/GenBank/DDBJ databases">
        <title>Sorghum-associated microbial communities from plants grown in Nebraska, USA.</title>
        <authorList>
            <person name="Schachtman D."/>
        </authorList>
    </citation>
    <scope>NUCLEOTIDE SEQUENCE [LARGE SCALE GENOMIC DNA]</scope>
    <source>
        <strain evidence="1 2">3262</strain>
    </source>
</reference>
<keyword evidence="2" id="KW-1185">Reference proteome</keyword>
<dbReference type="Proteomes" id="UP001247620">
    <property type="component" value="Unassembled WGS sequence"/>
</dbReference>
<sequence length="31" mass="3572">MDYAVFRVQQQNAGPVPDLCKKDDCFASVYY</sequence>
<proteinExistence type="predicted"/>